<sequence length="189" mass="20959">MVLKSLLEKPRDLQNAGTTLNQSSAASQLREKDAAGERDAGRTATIAIPHSPDKNNNTPVQTSDCIAHLKFLAAVAQMRESISSATNLFGIDKELQQRDAPSSVPLTPEITDRLREKRWQVYVARAASRLATWWFTLPEYNARPTVTSIRAMNMKPEEIDRKDALAFTKDNLPPLDVLMDESLGDALSL</sequence>
<dbReference type="Proteomes" id="UP001143910">
    <property type="component" value="Unassembled WGS sequence"/>
</dbReference>
<keyword evidence="2" id="KW-1185">Reference proteome</keyword>
<protein>
    <submittedName>
        <fullName evidence="1">Uncharacterized protein</fullName>
    </submittedName>
</protein>
<comment type="caution">
    <text evidence="1">The sequence shown here is derived from an EMBL/GenBank/DDBJ whole genome shotgun (WGS) entry which is preliminary data.</text>
</comment>
<proteinExistence type="predicted"/>
<gene>
    <name evidence="1" type="ORF">NQ176_g8516</name>
</gene>
<dbReference type="EMBL" id="JANJQO010001680">
    <property type="protein sequence ID" value="KAJ2969735.1"/>
    <property type="molecule type" value="Genomic_DNA"/>
</dbReference>
<name>A0ACC1MRY4_9HYPO</name>
<evidence type="ECO:0000313" key="2">
    <source>
        <dbReference type="Proteomes" id="UP001143910"/>
    </source>
</evidence>
<accession>A0ACC1MRY4</accession>
<reference evidence="1" key="1">
    <citation type="submission" date="2022-08" db="EMBL/GenBank/DDBJ databases">
        <title>Genome Sequence of Lecanicillium fungicola.</title>
        <authorList>
            <person name="Buettner E."/>
        </authorList>
    </citation>
    <scope>NUCLEOTIDE SEQUENCE</scope>
    <source>
        <strain evidence="1">Babe33</strain>
    </source>
</reference>
<organism evidence="1 2">
    <name type="scientific">Zarea fungicola</name>
    <dbReference type="NCBI Taxonomy" id="93591"/>
    <lineage>
        <taxon>Eukaryota</taxon>
        <taxon>Fungi</taxon>
        <taxon>Dikarya</taxon>
        <taxon>Ascomycota</taxon>
        <taxon>Pezizomycotina</taxon>
        <taxon>Sordariomycetes</taxon>
        <taxon>Hypocreomycetidae</taxon>
        <taxon>Hypocreales</taxon>
        <taxon>Cordycipitaceae</taxon>
        <taxon>Zarea</taxon>
    </lineage>
</organism>
<evidence type="ECO:0000313" key="1">
    <source>
        <dbReference type="EMBL" id="KAJ2969735.1"/>
    </source>
</evidence>